<protein>
    <recommendedName>
        <fullName evidence="5">ATP-dependent DNA helicase</fullName>
        <ecNumber evidence="5">5.6.2.3</ecNumber>
    </recommendedName>
</protein>
<name>A0A4C1T0G5_EUMVA</name>
<keyword evidence="5" id="KW-0234">DNA repair</keyword>
<dbReference type="PANTHER" id="PTHR11827">
    <property type="entry name" value="SOLUTE CARRIER FAMILY 12, CATION COTRANSPORTERS"/>
    <property type="match status" value="1"/>
</dbReference>
<organism evidence="10 11">
    <name type="scientific">Eumeta variegata</name>
    <name type="common">Bagworm moth</name>
    <name type="synonym">Eumeta japonica</name>
    <dbReference type="NCBI Taxonomy" id="151549"/>
    <lineage>
        <taxon>Eukaryota</taxon>
        <taxon>Metazoa</taxon>
        <taxon>Ecdysozoa</taxon>
        <taxon>Arthropoda</taxon>
        <taxon>Hexapoda</taxon>
        <taxon>Insecta</taxon>
        <taxon>Pterygota</taxon>
        <taxon>Neoptera</taxon>
        <taxon>Endopterygota</taxon>
        <taxon>Lepidoptera</taxon>
        <taxon>Glossata</taxon>
        <taxon>Ditrysia</taxon>
        <taxon>Tineoidea</taxon>
        <taxon>Psychidae</taxon>
        <taxon>Oiketicinae</taxon>
        <taxon>Eumeta</taxon>
    </lineage>
</organism>
<dbReference type="GO" id="GO:0016020">
    <property type="term" value="C:membrane"/>
    <property type="evidence" value="ECO:0007669"/>
    <property type="project" value="UniProtKB-SubCell"/>
</dbReference>
<evidence type="ECO:0000256" key="3">
    <source>
        <dbReference type="ARBA" id="ARBA00022989"/>
    </source>
</evidence>
<comment type="similarity">
    <text evidence="5">Belongs to the helicase family.</text>
</comment>
<proteinExistence type="inferred from homology"/>
<evidence type="ECO:0000256" key="7">
    <source>
        <dbReference type="SAM" id="Phobius"/>
    </source>
</evidence>
<sequence>MVRYVKLTEKQVKLGDCWKMIIIGMKLWRKLYNVDYQNKTENLTQWFYLLEKRPKIAITVASSGIAATLLNGGRTAHSVLKLPLNLAQGEFSICNFSKNSSRGVAKGESVIIPPIPITPTDFPFPFKRVQFRVKLRFAVAINKAEGPILQVGFQRVRSRGSDRLSGRGTKSFIFYNNHSPGPHHALDYIPSPAPRSDGDFDPVVDSDRMIRSIDDPASAIPKGTLLSLLISMISYAMMVLFSGGAALRDASGNITDLMYNDGAYLYNESHYFSNGTLLNFGDFKSISANYSTLSAACADYANEQFNCTYGLHNNYAIMQLMSAWGPFIYGGCWAATLSTALTNLLSVPRLIQALGVDRIYPGLIFFSKPYGRHGEPYRGYVLTFLVSAVFLLIADLNKIAPLISNFYLASYALINFCTFHAALVRPLGWRPTFRFYNVWLSLAGFLMCVAIMLLISWVMSLVTFAIFFTLYLIVHYRKPDQDQNRMWDKIRIETVKGDRDRGRNQKRDCDGGEVAWGEGPE</sequence>
<feature type="transmembrane region" description="Helical" evidence="7">
    <location>
        <begin position="377"/>
        <end position="394"/>
    </location>
</feature>
<comment type="cofactor">
    <cofactor evidence="5">
        <name>Mg(2+)</name>
        <dbReference type="ChEBI" id="CHEBI:18420"/>
    </cofactor>
</comment>
<dbReference type="GO" id="GO:1990573">
    <property type="term" value="P:potassium ion import across plasma membrane"/>
    <property type="evidence" value="ECO:0007669"/>
    <property type="project" value="TreeGrafter"/>
</dbReference>
<keyword evidence="5" id="KW-0233">DNA recombination</keyword>
<dbReference type="GO" id="GO:0006281">
    <property type="term" value="P:DNA repair"/>
    <property type="evidence" value="ECO:0007669"/>
    <property type="project" value="UniProtKB-KW"/>
</dbReference>
<comment type="catalytic activity">
    <reaction evidence="5">
        <text>ATP + H2O = ADP + phosphate + H(+)</text>
        <dbReference type="Rhea" id="RHEA:13065"/>
        <dbReference type="ChEBI" id="CHEBI:15377"/>
        <dbReference type="ChEBI" id="CHEBI:15378"/>
        <dbReference type="ChEBI" id="CHEBI:30616"/>
        <dbReference type="ChEBI" id="CHEBI:43474"/>
        <dbReference type="ChEBI" id="CHEBI:456216"/>
        <dbReference type="EC" id="5.6.2.3"/>
    </reaction>
</comment>
<dbReference type="GO" id="GO:0055075">
    <property type="term" value="P:potassium ion homeostasis"/>
    <property type="evidence" value="ECO:0007669"/>
    <property type="project" value="TreeGrafter"/>
</dbReference>
<feature type="transmembrane region" description="Helical" evidence="7">
    <location>
        <begin position="406"/>
        <end position="424"/>
    </location>
</feature>
<dbReference type="GO" id="GO:0005524">
    <property type="term" value="F:ATP binding"/>
    <property type="evidence" value="ECO:0007669"/>
    <property type="project" value="UniProtKB-KW"/>
</dbReference>
<dbReference type="GO" id="GO:0055064">
    <property type="term" value="P:chloride ion homeostasis"/>
    <property type="evidence" value="ECO:0007669"/>
    <property type="project" value="TreeGrafter"/>
</dbReference>
<reference evidence="10 11" key="1">
    <citation type="journal article" date="2019" name="Commun. Biol.">
        <title>The bagworm genome reveals a unique fibroin gene that provides high tensile strength.</title>
        <authorList>
            <person name="Kono N."/>
            <person name="Nakamura H."/>
            <person name="Ohtoshi R."/>
            <person name="Tomita M."/>
            <person name="Numata K."/>
            <person name="Arakawa K."/>
        </authorList>
    </citation>
    <scope>NUCLEOTIDE SEQUENCE [LARGE SCALE GENOMIC DNA]</scope>
</reference>
<dbReference type="STRING" id="151549.A0A4C1T0G5"/>
<dbReference type="AlphaFoldDB" id="A0A4C1T0G5"/>
<dbReference type="GO" id="GO:0000723">
    <property type="term" value="P:telomere maintenance"/>
    <property type="evidence" value="ECO:0007669"/>
    <property type="project" value="InterPro"/>
</dbReference>
<feature type="transmembrane region" description="Helical" evidence="7">
    <location>
        <begin position="225"/>
        <end position="247"/>
    </location>
</feature>
<evidence type="ECO:0000256" key="2">
    <source>
        <dbReference type="ARBA" id="ARBA00022692"/>
    </source>
</evidence>
<dbReference type="Pfam" id="PF00324">
    <property type="entry name" value="AA_permease"/>
    <property type="match status" value="1"/>
</dbReference>
<keyword evidence="3 7" id="KW-1133">Transmembrane helix</keyword>
<dbReference type="EC" id="5.6.2.3" evidence="5"/>
<dbReference type="GO" id="GO:0055078">
    <property type="term" value="P:sodium ion homeostasis"/>
    <property type="evidence" value="ECO:0007669"/>
    <property type="project" value="TreeGrafter"/>
</dbReference>
<feature type="region of interest" description="Disordered" evidence="6">
    <location>
        <begin position="497"/>
        <end position="521"/>
    </location>
</feature>
<keyword evidence="5" id="KW-0378">Hydrolase</keyword>
<dbReference type="InterPro" id="IPR004841">
    <property type="entry name" value="AA-permease/SLC12A_dom"/>
</dbReference>
<feature type="transmembrane region" description="Helical" evidence="7">
    <location>
        <begin position="436"/>
        <end position="455"/>
    </location>
</feature>
<keyword evidence="5" id="KW-0227">DNA damage</keyword>
<evidence type="ECO:0000256" key="1">
    <source>
        <dbReference type="ARBA" id="ARBA00004141"/>
    </source>
</evidence>
<dbReference type="GO" id="GO:0016887">
    <property type="term" value="F:ATP hydrolysis activity"/>
    <property type="evidence" value="ECO:0007669"/>
    <property type="project" value="RHEA"/>
</dbReference>
<evidence type="ECO:0000256" key="4">
    <source>
        <dbReference type="ARBA" id="ARBA00023136"/>
    </source>
</evidence>
<dbReference type="GO" id="GO:0006884">
    <property type="term" value="P:cell volume homeostasis"/>
    <property type="evidence" value="ECO:0007669"/>
    <property type="project" value="TreeGrafter"/>
</dbReference>
<keyword evidence="5" id="KW-0547">Nucleotide-binding</keyword>
<comment type="subcellular location">
    <subcellularLocation>
        <location evidence="1">Membrane</location>
        <topology evidence="1">Multi-pass membrane protein</topology>
    </subcellularLocation>
</comment>
<accession>A0A4C1T0G5</accession>
<evidence type="ECO:0000313" key="10">
    <source>
        <dbReference type="EMBL" id="GBP07686.1"/>
    </source>
</evidence>
<feature type="transmembrane region" description="Helical" evidence="7">
    <location>
        <begin position="461"/>
        <end position="477"/>
    </location>
</feature>
<keyword evidence="5" id="KW-0067">ATP-binding</keyword>
<gene>
    <name evidence="10" type="ORF">EVAR_2798_1</name>
</gene>
<feature type="compositionally biased region" description="Basic and acidic residues" evidence="6">
    <location>
        <begin position="497"/>
        <end position="510"/>
    </location>
</feature>
<evidence type="ECO:0000259" key="9">
    <source>
        <dbReference type="Pfam" id="PF05970"/>
    </source>
</evidence>
<evidence type="ECO:0000313" key="11">
    <source>
        <dbReference type="Proteomes" id="UP000299102"/>
    </source>
</evidence>
<dbReference type="EMBL" id="BGZK01000027">
    <property type="protein sequence ID" value="GBP07686.1"/>
    <property type="molecule type" value="Genomic_DNA"/>
</dbReference>
<dbReference type="InterPro" id="IPR010285">
    <property type="entry name" value="DNA_helicase_pif1-like_DEAD"/>
</dbReference>
<dbReference type="GO" id="GO:0043139">
    <property type="term" value="F:5'-3' DNA helicase activity"/>
    <property type="evidence" value="ECO:0007669"/>
    <property type="project" value="UniProtKB-EC"/>
</dbReference>
<evidence type="ECO:0000256" key="5">
    <source>
        <dbReference type="RuleBase" id="RU363044"/>
    </source>
</evidence>
<keyword evidence="5" id="KW-0347">Helicase</keyword>
<evidence type="ECO:0000259" key="8">
    <source>
        <dbReference type="Pfam" id="PF00324"/>
    </source>
</evidence>
<dbReference type="Pfam" id="PF05970">
    <property type="entry name" value="PIF1"/>
    <property type="match status" value="1"/>
</dbReference>
<keyword evidence="11" id="KW-1185">Reference proteome</keyword>
<evidence type="ECO:0000256" key="6">
    <source>
        <dbReference type="SAM" id="MobiDB-lite"/>
    </source>
</evidence>
<keyword evidence="2 7" id="KW-0812">Transmembrane</keyword>
<dbReference type="GO" id="GO:0008511">
    <property type="term" value="F:sodium:potassium:chloride symporter activity"/>
    <property type="evidence" value="ECO:0007669"/>
    <property type="project" value="TreeGrafter"/>
</dbReference>
<comment type="caution">
    <text evidence="10">The sequence shown here is derived from an EMBL/GenBank/DDBJ whole genome shotgun (WGS) entry which is preliminary data.</text>
</comment>
<keyword evidence="4 7" id="KW-0472">Membrane</keyword>
<feature type="domain" description="Amino acid permease/ SLC12A" evidence="8">
    <location>
        <begin position="213"/>
        <end position="482"/>
    </location>
</feature>
<dbReference type="PANTHER" id="PTHR11827:SF48">
    <property type="entry name" value="GH09711P"/>
    <property type="match status" value="1"/>
</dbReference>
<dbReference type="Proteomes" id="UP000299102">
    <property type="component" value="Unassembled WGS sequence"/>
</dbReference>
<feature type="domain" description="DNA helicase Pif1-like DEAD-box helicase" evidence="9">
    <location>
        <begin position="49"/>
        <end position="112"/>
    </location>
</feature>
<dbReference type="Gene3D" id="1.20.1740.10">
    <property type="entry name" value="Amino acid/polyamine transporter I"/>
    <property type="match status" value="1"/>
</dbReference>
<dbReference type="GO" id="GO:0006310">
    <property type="term" value="P:DNA recombination"/>
    <property type="evidence" value="ECO:0007669"/>
    <property type="project" value="UniProtKB-KW"/>
</dbReference>
<dbReference type="InterPro" id="IPR004842">
    <property type="entry name" value="SLC12A_fam"/>
</dbReference>
<dbReference type="OrthoDB" id="2020542at2759"/>